<keyword evidence="2" id="KW-1185">Reference proteome</keyword>
<dbReference type="RefSeq" id="XP_028967407.1">
    <property type="nucleotide sequence ID" value="XM_029111574.1"/>
</dbReference>
<feature type="compositionally biased region" description="Low complexity" evidence="1">
    <location>
        <begin position="210"/>
        <end position="224"/>
    </location>
</feature>
<evidence type="ECO:0000256" key="1">
    <source>
        <dbReference type="SAM" id="MobiDB-lite"/>
    </source>
</evidence>
<dbReference type="Proteomes" id="UP000694867">
    <property type="component" value="Unplaced"/>
</dbReference>
<sequence>MSADDSTDSTSSSPSESPPPLPPLTDHHPHLRINHVSMGLDSQSAFMRRSFHKNPRLPGSYRLSKLNGSSRNSYADSESENDLPDNAIASGDVNNAVFSRGSTQRQSITSMRSLPARMFDIHPARHERRRAIIPISTKMASRVISNATGDLGASHVDCRDFTTIPLALSRAPSASSSPRLHRNQRIVEEVEVPSFVTFKPPYGRSSICSSDDCSTSECSSSPHSTVRRTGTSSSPDLLKSSLHWFKDPACRLSMSSQSSWFSDDELYSMRSK</sequence>
<accession>A0AAJ7SGL6</accession>
<organism evidence="2 3">
    <name type="scientific">Galendromus occidentalis</name>
    <name type="common">western predatory mite</name>
    <dbReference type="NCBI Taxonomy" id="34638"/>
    <lineage>
        <taxon>Eukaryota</taxon>
        <taxon>Metazoa</taxon>
        <taxon>Ecdysozoa</taxon>
        <taxon>Arthropoda</taxon>
        <taxon>Chelicerata</taxon>
        <taxon>Arachnida</taxon>
        <taxon>Acari</taxon>
        <taxon>Parasitiformes</taxon>
        <taxon>Mesostigmata</taxon>
        <taxon>Gamasina</taxon>
        <taxon>Phytoseioidea</taxon>
        <taxon>Phytoseiidae</taxon>
        <taxon>Typhlodrominae</taxon>
        <taxon>Galendromus</taxon>
    </lineage>
</organism>
<feature type="region of interest" description="Disordered" evidence="1">
    <location>
        <begin position="1"/>
        <end position="30"/>
    </location>
</feature>
<protein>
    <submittedName>
        <fullName evidence="3">Uncharacterized protein LOC100901545</fullName>
    </submittedName>
</protein>
<gene>
    <name evidence="3" type="primary">LOC100901545</name>
</gene>
<reference evidence="3" key="1">
    <citation type="submission" date="2025-08" db="UniProtKB">
        <authorList>
            <consortium name="RefSeq"/>
        </authorList>
    </citation>
    <scope>IDENTIFICATION</scope>
</reference>
<feature type="compositionally biased region" description="Polar residues" evidence="1">
    <location>
        <begin position="66"/>
        <end position="76"/>
    </location>
</feature>
<feature type="region of interest" description="Disordered" evidence="1">
    <location>
        <begin position="210"/>
        <end position="235"/>
    </location>
</feature>
<name>A0AAJ7SGL6_9ACAR</name>
<dbReference type="KEGG" id="goe:100901545"/>
<evidence type="ECO:0000313" key="2">
    <source>
        <dbReference type="Proteomes" id="UP000694867"/>
    </source>
</evidence>
<proteinExistence type="predicted"/>
<dbReference type="GeneID" id="100901545"/>
<feature type="region of interest" description="Disordered" evidence="1">
    <location>
        <begin position="52"/>
        <end position="88"/>
    </location>
</feature>
<dbReference type="AlphaFoldDB" id="A0AAJ7SGL6"/>
<evidence type="ECO:0000313" key="3">
    <source>
        <dbReference type="RefSeq" id="XP_028967407.1"/>
    </source>
</evidence>